<sequence length="114" mass="12518">MLKSLKTSVLGFLKTAPETISVSSGRRVLGSRFMHTPSSPQKEALGTFKQGLSTPQMFSVQSFSVWHPETQALLYTPVYPHRSVQTLRSSSEGLLAVPSLREAKLQGTDRGLSR</sequence>
<proteinExistence type="predicted"/>
<dbReference type="EMBL" id="OX395140">
    <property type="protein sequence ID" value="CAI5794207.1"/>
    <property type="molecule type" value="Genomic_DNA"/>
</dbReference>
<evidence type="ECO:0000313" key="2">
    <source>
        <dbReference type="Proteomes" id="UP001178461"/>
    </source>
</evidence>
<dbReference type="AlphaFoldDB" id="A0AA35LDB3"/>
<protein>
    <submittedName>
        <fullName evidence="1">Uncharacterized protein</fullName>
    </submittedName>
</protein>
<evidence type="ECO:0000313" key="1">
    <source>
        <dbReference type="EMBL" id="CAI5794207.1"/>
    </source>
</evidence>
<reference evidence="1" key="1">
    <citation type="submission" date="2022-12" db="EMBL/GenBank/DDBJ databases">
        <authorList>
            <person name="Alioto T."/>
            <person name="Alioto T."/>
            <person name="Gomez Garrido J."/>
        </authorList>
    </citation>
    <scope>NUCLEOTIDE SEQUENCE</scope>
</reference>
<keyword evidence="2" id="KW-1185">Reference proteome</keyword>
<accession>A0AA35LDB3</accession>
<dbReference type="Proteomes" id="UP001178461">
    <property type="component" value="Chromosome Z"/>
</dbReference>
<gene>
    <name evidence="1" type="ORF">PODLI_1B038271</name>
</gene>
<organism evidence="1 2">
    <name type="scientific">Podarcis lilfordi</name>
    <name type="common">Lilford's wall lizard</name>
    <dbReference type="NCBI Taxonomy" id="74358"/>
    <lineage>
        <taxon>Eukaryota</taxon>
        <taxon>Metazoa</taxon>
        <taxon>Chordata</taxon>
        <taxon>Craniata</taxon>
        <taxon>Vertebrata</taxon>
        <taxon>Euteleostomi</taxon>
        <taxon>Lepidosauria</taxon>
        <taxon>Squamata</taxon>
        <taxon>Bifurcata</taxon>
        <taxon>Unidentata</taxon>
        <taxon>Episquamata</taxon>
        <taxon>Laterata</taxon>
        <taxon>Lacertibaenia</taxon>
        <taxon>Lacertidae</taxon>
        <taxon>Podarcis</taxon>
    </lineage>
</organism>
<name>A0AA35LDB3_9SAUR</name>